<evidence type="ECO:0000313" key="1">
    <source>
        <dbReference type="EMBL" id="MBA8823017.1"/>
    </source>
</evidence>
<sequence length="35" mass="3674">MASVRAHVEVLGGSVRMVAHLDDTDVTPRVPESAA</sequence>
<name>A0A839DUE3_9PSEU</name>
<organism evidence="1 2">
    <name type="scientific">Halosaccharopolyspora lacisalsi</name>
    <dbReference type="NCBI Taxonomy" id="1000566"/>
    <lineage>
        <taxon>Bacteria</taxon>
        <taxon>Bacillati</taxon>
        <taxon>Actinomycetota</taxon>
        <taxon>Actinomycetes</taxon>
        <taxon>Pseudonocardiales</taxon>
        <taxon>Pseudonocardiaceae</taxon>
        <taxon>Halosaccharopolyspora</taxon>
    </lineage>
</organism>
<evidence type="ECO:0000313" key="2">
    <source>
        <dbReference type="Proteomes" id="UP000569329"/>
    </source>
</evidence>
<accession>A0A839DUE3</accession>
<gene>
    <name evidence="1" type="ORF">FHX42_000346</name>
</gene>
<proteinExistence type="predicted"/>
<keyword evidence="2" id="KW-1185">Reference proteome</keyword>
<dbReference type="Proteomes" id="UP000569329">
    <property type="component" value="Unassembled WGS sequence"/>
</dbReference>
<comment type="caution">
    <text evidence="1">The sequence shown here is derived from an EMBL/GenBank/DDBJ whole genome shotgun (WGS) entry which is preliminary data.</text>
</comment>
<reference evidence="1 2" key="1">
    <citation type="submission" date="2020-07" db="EMBL/GenBank/DDBJ databases">
        <title>Sequencing the genomes of 1000 actinobacteria strains.</title>
        <authorList>
            <person name="Klenk H.-P."/>
        </authorList>
    </citation>
    <scope>NUCLEOTIDE SEQUENCE [LARGE SCALE GENOMIC DNA]</scope>
    <source>
        <strain evidence="1 2">DSM 45975</strain>
    </source>
</reference>
<protein>
    <submittedName>
        <fullName evidence="1">Uncharacterized protein</fullName>
    </submittedName>
</protein>
<dbReference type="AlphaFoldDB" id="A0A839DUE3"/>
<dbReference type="EMBL" id="JACGWZ010000001">
    <property type="protein sequence ID" value="MBA8823017.1"/>
    <property type="molecule type" value="Genomic_DNA"/>
</dbReference>